<keyword evidence="1" id="KW-0812">Transmembrane</keyword>
<sequence length="106" mass="11529">MSLLRLSRALRSSAAAGAASSAGSKEAAMLKVGTSVLAVAAIPFVYSYLKSAYWHRRFNKLAKNEILSERFQWLNERMLDDEVDKVLISQGTSTDPSKPGLLLGQA</sequence>
<proteinExistence type="predicted"/>
<name>A0A0G4FIV2_9ALVE</name>
<keyword evidence="1" id="KW-1133">Transmembrane helix</keyword>
<dbReference type="EMBL" id="CDMZ01000408">
    <property type="protein sequence ID" value="CEM13687.1"/>
    <property type="molecule type" value="Genomic_DNA"/>
</dbReference>
<evidence type="ECO:0000256" key="1">
    <source>
        <dbReference type="SAM" id="Phobius"/>
    </source>
</evidence>
<dbReference type="VEuPathDB" id="CryptoDB:Cvel_17276"/>
<feature type="transmembrane region" description="Helical" evidence="1">
    <location>
        <begin position="28"/>
        <end position="49"/>
    </location>
</feature>
<gene>
    <name evidence="2" type="ORF">Cvel_17276</name>
</gene>
<dbReference type="AlphaFoldDB" id="A0A0G4FIV2"/>
<keyword evidence="1" id="KW-0472">Membrane</keyword>
<evidence type="ECO:0000313" key="2">
    <source>
        <dbReference type="EMBL" id="CEM13687.1"/>
    </source>
</evidence>
<protein>
    <submittedName>
        <fullName evidence="2">Uncharacterized protein</fullName>
    </submittedName>
</protein>
<reference evidence="2" key="1">
    <citation type="submission" date="2014-11" db="EMBL/GenBank/DDBJ databases">
        <authorList>
            <person name="Otto D Thomas"/>
            <person name="Naeem Raeece"/>
        </authorList>
    </citation>
    <scope>NUCLEOTIDE SEQUENCE</scope>
</reference>
<dbReference type="PhylomeDB" id="A0A0G4FIV2"/>
<organism evidence="2">
    <name type="scientific">Chromera velia CCMP2878</name>
    <dbReference type="NCBI Taxonomy" id="1169474"/>
    <lineage>
        <taxon>Eukaryota</taxon>
        <taxon>Sar</taxon>
        <taxon>Alveolata</taxon>
        <taxon>Colpodellida</taxon>
        <taxon>Chromeraceae</taxon>
        <taxon>Chromera</taxon>
    </lineage>
</organism>
<accession>A0A0G4FIV2</accession>